<keyword evidence="1" id="KW-1133">Transmembrane helix</keyword>
<organism evidence="2 3">
    <name type="scientific">Pseudoalteromonas xiamenensis</name>
    <dbReference type="NCBI Taxonomy" id="882626"/>
    <lineage>
        <taxon>Bacteria</taxon>
        <taxon>Pseudomonadati</taxon>
        <taxon>Pseudomonadota</taxon>
        <taxon>Gammaproteobacteria</taxon>
        <taxon>Alteromonadales</taxon>
        <taxon>Pseudoalteromonadaceae</taxon>
        <taxon>Pseudoalteromonas</taxon>
    </lineage>
</organism>
<evidence type="ECO:0000313" key="2">
    <source>
        <dbReference type="EMBL" id="QTH70417.1"/>
    </source>
</evidence>
<dbReference type="KEGG" id="pxi:J5O05_10430"/>
<evidence type="ECO:0000313" key="3">
    <source>
        <dbReference type="Proteomes" id="UP000664904"/>
    </source>
</evidence>
<proteinExistence type="predicted"/>
<keyword evidence="3" id="KW-1185">Reference proteome</keyword>
<dbReference type="RefSeq" id="WP_208842012.1">
    <property type="nucleotide sequence ID" value="NZ_CP072133.1"/>
</dbReference>
<keyword evidence="1" id="KW-0472">Membrane</keyword>
<dbReference type="EMBL" id="CP072133">
    <property type="protein sequence ID" value="QTH70417.1"/>
    <property type="molecule type" value="Genomic_DNA"/>
</dbReference>
<dbReference type="Proteomes" id="UP000664904">
    <property type="component" value="Chromosome"/>
</dbReference>
<evidence type="ECO:0000256" key="1">
    <source>
        <dbReference type="SAM" id="Phobius"/>
    </source>
</evidence>
<sequence>MLIEDRSKLTLTPEMEKVINDGQRLLTYIARNGHVSIDESVAQVIVKAKHKMQAGLWSAEDETQFLMCYDQLAKSVHPVTVDSIHAIIPTIDPKSTKPQRKRTRAEQAVIWYRRGTMCALIGLLMVQVCYLFGHALNANLLHLDEQKQQLKMELSQAKQVANRPDVVERLADKIAMTEQQFDANYKLLANWNRLWTLGVPLSHSILPDDEDAFATRDSGASTTNRE</sequence>
<reference evidence="2" key="1">
    <citation type="submission" date="2021-03" db="EMBL/GenBank/DDBJ databases">
        <title>Complete Genome of Pseudoalteromonas xiamenensis STKMTI.2, a new potential marine bacterium producing anti-Vibrio compounds.</title>
        <authorList>
            <person name="Handayani D.P."/>
            <person name="Isnansetyo A."/>
            <person name="Istiqomah I."/>
            <person name="Jumina J."/>
        </authorList>
    </citation>
    <scope>NUCLEOTIDE SEQUENCE</scope>
    <source>
        <strain evidence="2">STKMTI.2</strain>
    </source>
</reference>
<keyword evidence="1" id="KW-0812">Transmembrane</keyword>
<protein>
    <submittedName>
        <fullName evidence="2">Uncharacterized protein</fullName>
    </submittedName>
</protein>
<accession>A0A975DG00</accession>
<feature type="transmembrane region" description="Helical" evidence="1">
    <location>
        <begin position="111"/>
        <end position="133"/>
    </location>
</feature>
<gene>
    <name evidence="2" type="ORF">J5O05_10430</name>
</gene>
<name>A0A975DG00_9GAMM</name>
<dbReference type="AlphaFoldDB" id="A0A975DG00"/>